<reference evidence="1 2" key="1">
    <citation type="submission" date="2019-08" db="EMBL/GenBank/DDBJ databases">
        <title>A chromosome-level genome assembly, high-density linkage maps, and genome scans reveal the genomic architecture of hybrid incompatibilities underlying speciation via character displacement in darters (Percidae: Etheostominae).</title>
        <authorList>
            <person name="Moran R.L."/>
            <person name="Catchen J.M."/>
            <person name="Fuller R.C."/>
        </authorList>
    </citation>
    <scope>NUCLEOTIDE SEQUENCE [LARGE SCALE GENOMIC DNA]</scope>
    <source>
        <strain evidence="1">EspeVRDwgs_2016</strain>
        <tissue evidence="1">Muscle</tissue>
    </source>
</reference>
<dbReference type="InterPro" id="IPR018057">
    <property type="entry name" value="Deoxyribonuclease-1_AS"/>
</dbReference>
<dbReference type="AlphaFoldDB" id="A0A5J5D912"/>
<evidence type="ECO:0000313" key="1">
    <source>
        <dbReference type="EMBL" id="KAA8591198.1"/>
    </source>
</evidence>
<name>A0A5J5D912_9PERO</name>
<gene>
    <name evidence="1" type="ORF">FQN60_002141</name>
</gene>
<accession>A0A5J5D912</accession>
<evidence type="ECO:0000313" key="2">
    <source>
        <dbReference type="Proteomes" id="UP000327493"/>
    </source>
</evidence>
<sequence length="90" mass="10402">MHVHTQQYQQCHPLLSVSPHYSAMTRIMSTCLWPVGDWAGPPDTRSSMCLFTDIKEFVLIPQHTTPANTTKELDALYDVLQDVKKRWKTE</sequence>
<proteinExistence type="predicted"/>
<feature type="non-terminal residue" evidence="1">
    <location>
        <position position="90"/>
    </location>
</feature>
<dbReference type="EMBL" id="VOFY01000007">
    <property type="protein sequence ID" value="KAA8591198.1"/>
    <property type="molecule type" value="Genomic_DNA"/>
</dbReference>
<comment type="caution">
    <text evidence="1">The sequence shown here is derived from an EMBL/GenBank/DDBJ whole genome shotgun (WGS) entry which is preliminary data.</text>
</comment>
<dbReference type="Proteomes" id="UP000327493">
    <property type="component" value="Chromosome 7"/>
</dbReference>
<protein>
    <submittedName>
        <fullName evidence="1">Uncharacterized protein</fullName>
    </submittedName>
</protein>
<organism evidence="1 2">
    <name type="scientific">Etheostoma spectabile</name>
    <name type="common">orangethroat darter</name>
    <dbReference type="NCBI Taxonomy" id="54343"/>
    <lineage>
        <taxon>Eukaryota</taxon>
        <taxon>Metazoa</taxon>
        <taxon>Chordata</taxon>
        <taxon>Craniata</taxon>
        <taxon>Vertebrata</taxon>
        <taxon>Euteleostomi</taxon>
        <taxon>Actinopterygii</taxon>
        <taxon>Neopterygii</taxon>
        <taxon>Teleostei</taxon>
        <taxon>Neoteleostei</taxon>
        <taxon>Acanthomorphata</taxon>
        <taxon>Eupercaria</taxon>
        <taxon>Perciformes</taxon>
        <taxon>Percoidei</taxon>
        <taxon>Percidae</taxon>
        <taxon>Etheostomatinae</taxon>
        <taxon>Etheostoma</taxon>
    </lineage>
</organism>
<keyword evidence="2" id="KW-1185">Reference proteome</keyword>
<dbReference type="PROSITE" id="PS00919">
    <property type="entry name" value="DNASE_I_1"/>
    <property type="match status" value="1"/>
</dbReference>